<gene>
    <name evidence="1" type="ORF">EG68_07853</name>
</gene>
<dbReference type="OrthoDB" id="6258475at2759"/>
<organism evidence="1 2">
    <name type="scientific">Paragonimus skrjabini miyazakii</name>
    <dbReference type="NCBI Taxonomy" id="59628"/>
    <lineage>
        <taxon>Eukaryota</taxon>
        <taxon>Metazoa</taxon>
        <taxon>Spiralia</taxon>
        <taxon>Lophotrochozoa</taxon>
        <taxon>Platyhelminthes</taxon>
        <taxon>Trematoda</taxon>
        <taxon>Digenea</taxon>
        <taxon>Plagiorchiida</taxon>
        <taxon>Troglotremata</taxon>
        <taxon>Troglotrematidae</taxon>
        <taxon>Paragonimus</taxon>
    </lineage>
</organism>
<dbReference type="AlphaFoldDB" id="A0A8S9Y9J8"/>
<proteinExistence type="predicted"/>
<protein>
    <submittedName>
        <fullName evidence="1">Uncharacterized protein</fullName>
    </submittedName>
</protein>
<dbReference type="Proteomes" id="UP000822476">
    <property type="component" value="Unassembled WGS sequence"/>
</dbReference>
<reference evidence="1" key="1">
    <citation type="submission" date="2019-07" db="EMBL/GenBank/DDBJ databases">
        <title>Annotation for the trematode Paragonimus miyazaki's.</title>
        <authorList>
            <person name="Choi Y.-J."/>
        </authorList>
    </citation>
    <scope>NUCLEOTIDE SEQUENCE</scope>
    <source>
        <strain evidence="1">Japan</strain>
    </source>
</reference>
<accession>A0A8S9Y9J8</accession>
<evidence type="ECO:0000313" key="1">
    <source>
        <dbReference type="EMBL" id="KAF7232716.1"/>
    </source>
</evidence>
<evidence type="ECO:0000313" key="2">
    <source>
        <dbReference type="Proteomes" id="UP000822476"/>
    </source>
</evidence>
<comment type="caution">
    <text evidence="1">The sequence shown here is derived from an EMBL/GenBank/DDBJ whole genome shotgun (WGS) entry which is preliminary data.</text>
</comment>
<keyword evidence="2" id="KW-1185">Reference proteome</keyword>
<sequence length="324" mass="36639">MSDRPSNASFLCGDGSLSQISFNKPASAGRNPRFTGNSDFLRLTVDSRTEENKSACLFHSLALSNASKYSIPDTYSSNTSIAVISDGSFAHSNKSSMSRVSSQSYQLEKNRLHCSNSMPIHSNENHMHRVGYNPCNQLAGIAGCNKDFSLRVITLQIRRLRGISAQMRRFTDFPFLIEIYGYCPSFVKFANVPGFQFVLQDVNQLSSKQNCNGDTVVCVFYDFDEVGIIVSPGSTYRCVGRYHSDERVFQCFNIEQCDEQVMQLMETFKFHSNLEIAQIIQKRNISEELPANKRRVRKIAFKGLVDESNSTYWKETRIVGNRVN</sequence>
<dbReference type="EMBL" id="JTDE01021600">
    <property type="protein sequence ID" value="KAF7232716.1"/>
    <property type="molecule type" value="Genomic_DNA"/>
</dbReference>
<name>A0A8S9Y9J8_9TREM</name>